<feature type="transmembrane region" description="Helical" evidence="2">
    <location>
        <begin position="424"/>
        <end position="445"/>
    </location>
</feature>
<protein>
    <submittedName>
        <fullName evidence="4">Intergral membrane protein kinase</fullName>
    </submittedName>
</protein>
<keyword evidence="2" id="KW-1133">Transmembrane helix</keyword>
<dbReference type="InterPro" id="IPR000719">
    <property type="entry name" value="Prot_kinase_dom"/>
</dbReference>
<dbReference type="AlphaFoldDB" id="K9VCM4"/>
<feature type="transmembrane region" description="Helical" evidence="2">
    <location>
        <begin position="591"/>
        <end position="619"/>
    </location>
</feature>
<dbReference type="GO" id="GO:0004672">
    <property type="term" value="F:protein kinase activity"/>
    <property type="evidence" value="ECO:0007669"/>
    <property type="project" value="InterPro"/>
</dbReference>
<keyword evidence="5" id="KW-1185">Reference proteome</keyword>
<feature type="transmembrane region" description="Helical" evidence="2">
    <location>
        <begin position="557"/>
        <end position="579"/>
    </location>
</feature>
<feature type="domain" description="Protein kinase" evidence="3">
    <location>
        <begin position="14"/>
        <end position="311"/>
    </location>
</feature>
<dbReference type="SMR" id="K9VCM4"/>
<dbReference type="PATRIC" id="fig|179408.3.peg.1355"/>
<feature type="transmembrane region" description="Helical" evidence="2">
    <location>
        <begin position="487"/>
        <end position="509"/>
    </location>
</feature>
<sequence length="705" mass="75000">MQLQRQFSGQLIAIDTKTAIASGGEGRIYPIAQDSSLVAKIYHKPTDEDGDKLTVMFSMPPDAPIAEPGHASIAWPIDLLHTVGGREKIVGFVMPRVNKVMPVHTFYTPKTRREQKPLFSYLYLHRTARNLASAVNALHVRGYVIGDVNESNILVTDTALVTLVDTDSFQVRDPYTGYVYRCPVGKPEFTPPELQGQTFRDIDRSPEHDLFGLAVLIFQLLMEGTHPFSGVYLGSGEPPSLEARIRSGHFPTGTKRIPYRPMPAAPPFEMLHPRLQQMFIRCFEEGHGNPSARPDAKTWVNAIREAEDALVTCSKNSQHKYGNHLSRCPWCDRAKLLKGRDPFPSRQAVRNGLHLQPAKIKRKKPQPPPVANPPAVRRQQPATGLPRPLGQYAVPLLPMPMSSRSRTPAPQLPAGKFERIVQDAAWGGVWGSLCLAAIGGIYSVIAEGGAAILGAIFVGTIWGCFFGMMWGVFTLPPNQIWRKWGGVLVGAAWGAFLLAAIGGAVFGAINSNPGIGERILAGAGVGAVWGCVWAAFQPPLALPVGRVWGRRGGYLGAVWGSFVGTLAGIFLGAGLVVWQQYGVQMRPVNEFAGLLLGVAIVAAGVGSVGGVVSGGLLGFCGFAPKLPISFQPSGVNGGTLGAIWGSFLGTFAGAVLGAGVCAMFPGVSAGVPVELGPVAGAIVGAGLGAIWGVVSGTVWGALGKW</sequence>
<feature type="transmembrane region" description="Helical" evidence="2">
    <location>
        <begin position="678"/>
        <end position="702"/>
    </location>
</feature>
<dbReference type="Proteomes" id="UP000010478">
    <property type="component" value="Chromosome"/>
</dbReference>
<dbReference type="PROSITE" id="PS50011">
    <property type="entry name" value="PROTEIN_KINASE_DOM"/>
    <property type="match status" value="1"/>
</dbReference>
<evidence type="ECO:0000259" key="3">
    <source>
        <dbReference type="PROSITE" id="PS50011"/>
    </source>
</evidence>
<keyword evidence="4" id="KW-0808">Transferase</keyword>
<name>K9VCM4_9CYAN</name>
<organism evidence="4 5">
    <name type="scientific">Phormidium nigroviride PCC 7112</name>
    <dbReference type="NCBI Taxonomy" id="179408"/>
    <lineage>
        <taxon>Bacteria</taxon>
        <taxon>Bacillati</taxon>
        <taxon>Cyanobacteriota</taxon>
        <taxon>Cyanophyceae</taxon>
        <taxon>Oscillatoriophycideae</taxon>
        <taxon>Oscillatoriales</taxon>
        <taxon>Oscillatoriaceae</taxon>
        <taxon>Phormidium</taxon>
    </lineage>
</organism>
<evidence type="ECO:0000256" key="2">
    <source>
        <dbReference type="SAM" id="Phobius"/>
    </source>
</evidence>
<dbReference type="STRING" id="179408.Osc7112_1116"/>
<keyword evidence="4" id="KW-0418">Kinase</keyword>
<dbReference type="RefSeq" id="WP_015174992.1">
    <property type="nucleotide sequence ID" value="NC_019729.1"/>
</dbReference>
<feature type="region of interest" description="Disordered" evidence="1">
    <location>
        <begin position="342"/>
        <end position="389"/>
    </location>
</feature>
<gene>
    <name evidence="4" type="ORF">Osc7112_1116</name>
</gene>
<dbReference type="KEGG" id="oni:Osc7112_1116"/>
<dbReference type="Gene3D" id="1.10.510.10">
    <property type="entry name" value="Transferase(Phosphotransferase) domain 1"/>
    <property type="match status" value="1"/>
</dbReference>
<reference evidence="4 5" key="1">
    <citation type="submission" date="2012-05" db="EMBL/GenBank/DDBJ databases">
        <title>Finished chromosome of genome of Oscillatoria sp. PCC 7112.</title>
        <authorList>
            <consortium name="US DOE Joint Genome Institute"/>
            <person name="Gugger M."/>
            <person name="Coursin T."/>
            <person name="Rippka R."/>
            <person name="Tandeau De Marsac N."/>
            <person name="Huntemann M."/>
            <person name="Wei C.-L."/>
            <person name="Han J."/>
            <person name="Detter J.C."/>
            <person name="Han C."/>
            <person name="Tapia R."/>
            <person name="Davenport K."/>
            <person name="Daligault H."/>
            <person name="Erkkila T."/>
            <person name="Gu W."/>
            <person name="Munk A.C.C."/>
            <person name="Teshima H."/>
            <person name="Xu Y."/>
            <person name="Chain P."/>
            <person name="Chen A."/>
            <person name="Krypides N."/>
            <person name="Mavromatis K."/>
            <person name="Markowitz V."/>
            <person name="Szeto E."/>
            <person name="Ivanova N."/>
            <person name="Mikhailova N."/>
            <person name="Ovchinnikova G."/>
            <person name="Pagani I."/>
            <person name="Pati A."/>
            <person name="Goodwin L."/>
            <person name="Peters L."/>
            <person name="Pitluck S."/>
            <person name="Woyke T."/>
            <person name="Kerfeld C."/>
        </authorList>
    </citation>
    <scope>NUCLEOTIDE SEQUENCE [LARGE SCALE GENOMIC DNA]</scope>
    <source>
        <strain evidence="4 5">PCC 7112</strain>
    </source>
</reference>
<feature type="transmembrane region" description="Helical" evidence="2">
    <location>
        <begin position="451"/>
        <end position="475"/>
    </location>
</feature>
<keyword evidence="2" id="KW-0472">Membrane</keyword>
<feature type="transmembrane region" description="Helical" evidence="2">
    <location>
        <begin position="640"/>
        <end position="666"/>
    </location>
</feature>
<keyword evidence="2" id="KW-0812">Transmembrane</keyword>
<feature type="transmembrane region" description="Helical" evidence="2">
    <location>
        <begin position="515"/>
        <end position="536"/>
    </location>
</feature>
<evidence type="ECO:0000313" key="4">
    <source>
        <dbReference type="EMBL" id="AFZ05666.1"/>
    </source>
</evidence>
<evidence type="ECO:0000313" key="5">
    <source>
        <dbReference type="Proteomes" id="UP000010478"/>
    </source>
</evidence>
<dbReference type="SUPFAM" id="SSF56112">
    <property type="entry name" value="Protein kinase-like (PK-like)"/>
    <property type="match status" value="1"/>
</dbReference>
<dbReference type="HOGENOM" id="CLU_391209_0_0_3"/>
<proteinExistence type="predicted"/>
<dbReference type="GO" id="GO:0005524">
    <property type="term" value="F:ATP binding"/>
    <property type="evidence" value="ECO:0007669"/>
    <property type="project" value="InterPro"/>
</dbReference>
<dbReference type="EMBL" id="CP003614">
    <property type="protein sequence ID" value="AFZ05666.1"/>
    <property type="molecule type" value="Genomic_DNA"/>
</dbReference>
<accession>K9VCM4</accession>
<dbReference type="eggNOG" id="COG4248">
    <property type="taxonomic scope" value="Bacteria"/>
</dbReference>
<evidence type="ECO:0000256" key="1">
    <source>
        <dbReference type="SAM" id="MobiDB-lite"/>
    </source>
</evidence>
<dbReference type="OrthoDB" id="5782056at2"/>
<dbReference type="InterPro" id="IPR011009">
    <property type="entry name" value="Kinase-like_dom_sf"/>
</dbReference>